<keyword evidence="11" id="KW-0732">Signal</keyword>
<sequence>MNKKTTALSVAISLALGAVLIAPIAQAEEQQVEKLQKMKVTGSRISRVEMEGAEPVQVLSSEYIENTGLVSLGDILNQIPAIAGTVQSTSMNNGSNGAATVNLRGLTAERTLVLVNGRRMVNGGTGADAAVDLNMIPTAMVERIEILKDGASSVYGSDAVAGVVNIITKQSYEGFEVGVKTGQTSKGDGQVTEITMLTGVASDRGNLLFSAGYTEEKKIQGSDRGFANTDLNHDGFGGSYVGGSSSTPWGYYDGQTFGPEGGNTLRPFNPETDLYNYAPDNYLKRPAERFYLSANGNYLVAENDYLGPVTASFEALYANSKSDYLLAAEPMFGAFTPGFNPISADNEYNPTGEDIVDWRRRMVETGGRNRMFESDTARIVFALDGEFANGWVWDTSFNWGKTKTVQQEDNVFMKDRVNNALGPSSNGQCLDAGGNVIPGCVPMDIFGTISQEALDYVTFTRQDTGYNQQQVIDFNVTGDVFDYEMGTIAFAAGYQTRTEKGESQPDALVVSGNASGNALSATSGTYSVDSLYGELLIPLLSDVQFAEYLEAKISARHDDYSSFGSNTSMGYSLLYQPFDDLMLRGTYSEVFKAPSISQLYGGQQESFDTLTDSSGQDTSGRDQFPVQYGSNEDLKPEQGHTASVGFVYSPSFVDNLSMTVDYWQIELEDLIDNVDPQFMLDQCEATGEYCDSITRFDNGNIRSIDARYTNLGGLKTDGIDFNVRYRYDFDELTFRANWENTYLLKYEVEQPDGTVIDYAGKFISDQIGHFAQYRSTLNLGLSQEVWAANWTARLIDSVTYQLPGVDQDQYEFNVPTVVYHDINGSYLVNDNIKLSLGINNLFDKEPPLMLDTLSANTDSTTYDVAGRFYYANVNVKF</sequence>
<dbReference type="InterPro" id="IPR036942">
    <property type="entry name" value="Beta-barrel_TonB_sf"/>
</dbReference>
<evidence type="ECO:0000313" key="15">
    <source>
        <dbReference type="Proteomes" id="UP000241771"/>
    </source>
</evidence>
<keyword evidence="15" id="KW-1185">Reference proteome</keyword>
<comment type="caution">
    <text evidence="14">The sequence shown here is derived from an EMBL/GenBank/DDBJ whole genome shotgun (WGS) entry which is preliminary data.</text>
</comment>
<keyword evidence="5 9" id="KW-0798">TonB box</keyword>
<accession>A0A2T3NE49</accession>
<evidence type="ECO:0000256" key="11">
    <source>
        <dbReference type="SAM" id="SignalP"/>
    </source>
</evidence>
<evidence type="ECO:0000313" key="14">
    <source>
        <dbReference type="EMBL" id="PSW12651.1"/>
    </source>
</evidence>
<dbReference type="PANTHER" id="PTHR47234">
    <property type="match status" value="1"/>
</dbReference>
<evidence type="ECO:0000259" key="12">
    <source>
        <dbReference type="Pfam" id="PF00593"/>
    </source>
</evidence>
<dbReference type="GO" id="GO:0009279">
    <property type="term" value="C:cell outer membrane"/>
    <property type="evidence" value="ECO:0007669"/>
    <property type="project" value="UniProtKB-SubCell"/>
</dbReference>
<keyword evidence="14" id="KW-0675">Receptor</keyword>
<evidence type="ECO:0000259" key="13">
    <source>
        <dbReference type="Pfam" id="PF07715"/>
    </source>
</evidence>
<evidence type="ECO:0000256" key="9">
    <source>
        <dbReference type="RuleBase" id="RU003357"/>
    </source>
</evidence>
<evidence type="ECO:0000256" key="7">
    <source>
        <dbReference type="ARBA" id="ARBA00023237"/>
    </source>
</evidence>
<gene>
    <name evidence="14" type="ORF">C9I98_23255</name>
</gene>
<dbReference type="Proteomes" id="UP000241771">
    <property type="component" value="Unassembled WGS sequence"/>
</dbReference>
<dbReference type="Gene3D" id="2.170.130.10">
    <property type="entry name" value="TonB-dependent receptor, plug domain"/>
    <property type="match status" value="1"/>
</dbReference>
<dbReference type="CDD" id="cd01347">
    <property type="entry name" value="ligand_gated_channel"/>
    <property type="match status" value="1"/>
</dbReference>
<dbReference type="PROSITE" id="PS52016">
    <property type="entry name" value="TONB_DEPENDENT_REC_3"/>
    <property type="match status" value="1"/>
</dbReference>
<name>A0A2T3NE49_9GAMM</name>
<evidence type="ECO:0000256" key="10">
    <source>
        <dbReference type="SAM" id="MobiDB-lite"/>
    </source>
</evidence>
<dbReference type="InterPro" id="IPR000531">
    <property type="entry name" value="Beta-barrel_TonB"/>
</dbReference>
<dbReference type="EMBL" id="PYMA01000021">
    <property type="protein sequence ID" value="PSW12651.1"/>
    <property type="molecule type" value="Genomic_DNA"/>
</dbReference>
<comment type="subcellular location">
    <subcellularLocation>
        <location evidence="1 8">Cell outer membrane</location>
        <topology evidence="1 8">Multi-pass membrane protein</topology>
    </subcellularLocation>
</comment>
<evidence type="ECO:0000256" key="5">
    <source>
        <dbReference type="ARBA" id="ARBA00023077"/>
    </source>
</evidence>
<evidence type="ECO:0000256" key="2">
    <source>
        <dbReference type="ARBA" id="ARBA00022448"/>
    </source>
</evidence>
<keyword evidence="7 8" id="KW-0998">Cell outer membrane</keyword>
<feature type="chain" id="PRO_5015517312" evidence="11">
    <location>
        <begin position="28"/>
        <end position="877"/>
    </location>
</feature>
<keyword evidence="2 8" id="KW-0813">Transport</keyword>
<dbReference type="InterPro" id="IPR037066">
    <property type="entry name" value="Plug_dom_sf"/>
</dbReference>
<dbReference type="InterPro" id="IPR012910">
    <property type="entry name" value="Plug_dom"/>
</dbReference>
<feature type="domain" description="TonB-dependent receptor plug" evidence="13">
    <location>
        <begin position="51"/>
        <end position="163"/>
    </location>
</feature>
<comment type="similarity">
    <text evidence="8 9">Belongs to the TonB-dependent receptor family.</text>
</comment>
<evidence type="ECO:0000256" key="1">
    <source>
        <dbReference type="ARBA" id="ARBA00004571"/>
    </source>
</evidence>
<keyword evidence="3 8" id="KW-1134">Transmembrane beta strand</keyword>
<dbReference type="Gene3D" id="2.40.170.20">
    <property type="entry name" value="TonB-dependent receptor, beta-barrel domain"/>
    <property type="match status" value="1"/>
</dbReference>
<organism evidence="14 15">
    <name type="scientific">Photobacterium sanctipauli</name>
    <dbReference type="NCBI Taxonomy" id="1342794"/>
    <lineage>
        <taxon>Bacteria</taxon>
        <taxon>Pseudomonadati</taxon>
        <taxon>Pseudomonadota</taxon>
        <taxon>Gammaproteobacteria</taxon>
        <taxon>Vibrionales</taxon>
        <taxon>Vibrionaceae</taxon>
        <taxon>Photobacterium</taxon>
    </lineage>
</organism>
<keyword evidence="4 8" id="KW-0812">Transmembrane</keyword>
<dbReference type="AlphaFoldDB" id="A0A2T3NE49"/>
<dbReference type="SUPFAM" id="SSF56935">
    <property type="entry name" value="Porins"/>
    <property type="match status" value="1"/>
</dbReference>
<dbReference type="Pfam" id="PF00593">
    <property type="entry name" value="TonB_dep_Rec_b-barrel"/>
    <property type="match status" value="1"/>
</dbReference>
<dbReference type="Pfam" id="PF07715">
    <property type="entry name" value="Plug"/>
    <property type="match status" value="1"/>
</dbReference>
<evidence type="ECO:0000256" key="6">
    <source>
        <dbReference type="ARBA" id="ARBA00023136"/>
    </source>
</evidence>
<evidence type="ECO:0000256" key="8">
    <source>
        <dbReference type="PROSITE-ProRule" id="PRU01360"/>
    </source>
</evidence>
<feature type="domain" description="TonB-dependent receptor-like beta-barrel" evidence="12">
    <location>
        <begin position="333"/>
        <end position="841"/>
    </location>
</feature>
<evidence type="ECO:0000256" key="3">
    <source>
        <dbReference type="ARBA" id="ARBA00022452"/>
    </source>
</evidence>
<protein>
    <submittedName>
        <fullName evidence="14">TonB-dependent receptor</fullName>
    </submittedName>
</protein>
<reference evidence="14 15" key="1">
    <citation type="submission" date="2018-01" db="EMBL/GenBank/DDBJ databases">
        <title>Whole genome sequencing of Histamine producing bacteria.</title>
        <authorList>
            <person name="Butler K."/>
        </authorList>
    </citation>
    <scope>NUCLEOTIDE SEQUENCE [LARGE SCALE GENOMIC DNA]</scope>
    <source>
        <strain evidence="14 15">DSM 100436</strain>
    </source>
</reference>
<keyword evidence="6 8" id="KW-0472">Membrane</keyword>
<feature type="signal peptide" evidence="11">
    <location>
        <begin position="1"/>
        <end position="27"/>
    </location>
</feature>
<feature type="compositionally biased region" description="Polar residues" evidence="10">
    <location>
        <begin position="607"/>
        <end position="618"/>
    </location>
</feature>
<feature type="region of interest" description="Disordered" evidence="10">
    <location>
        <begin position="607"/>
        <end position="636"/>
    </location>
</feature>
<proteinExistence type="inferred from homology"/>
<dbReference type="RefSeq" id="WP_107272534.1">
    <property type="nucleotide sequence ID" value="NZ_PYMA01000021.1"/>
</dbReference>
<evidence type="ECO:0000256" key="4">
    <source>
        <dbReference type="ARBA" id="ARBA00022692"/>
    </source>
</evidence>
<dbReference type="PANTHER" id="PTHR47234:SF2">
    <property type="entry name" value="TONB-DEPENDENT RECEPTOR"/>
    <property type="match status" value="1"/>
</dbReference>
<dbReference type="InterPro" id="IPR039426">
    <property type="entry name" value="TonB-dep_rcpt-like"/>
</dbReference>